<gene>
    <name evidence="2" type="ORF">MNR06_02300</name>
</gene>
<reference evidence="2" key="1">
    <citation type="submission" date="2022-03" db="EMBL/GenBank/DDBJ databases">
        <title>Genome Identification and Characterization of new species Bdellovibrio reynosense LBG001 sp. nov. from a Mexico soil sample.</title>
        <authorList>
            <person name="Camilli A."/>
            <person name="Ajao Y."/>
            <person name="Guo X."/>
        </authorList>
    </citation>
    <scope>NUCLEOTIDE SEQUENCE</scope>
    <source>
        <strain evidence="2">LBG001</strain>
    </source>
</reference>
<sequence length="184" mass="20207">MRSLLSVFILLFVFGFGLSAFAQSTTGKKHVFSFSAMALSSSTKQGGDGPSGSTVLSHSEYVWSGERFGFGAFFQYDMQGTTEKDSVYGPKVEVYLRPFFLELGYALSVKRAYTDRTIAEQTGDGTFYGVGARFNLGAGGTSGWFFQASYKIRTLNIKKQDGTELDEPIQQTDGYPLIGIGYQF</sequence>
<keyword evidence="3" id="KW-1185">Reference proteome</keyword>
<dbReference type="EMBL" id="CP093442">
    <property type="protein sequence ID" value="UOF01783.1"/>
    <property type="molecule type" value="Genomic_DNA"/>
</dbReference>
<feature type="signal peptide" evidence="1">
    <location>
        <begin position="1"/>
        <end position="22"/>
    </location>
</feature>
<dbReference type="Proteomes" id="UP000830116">
    <property type="component" value="Chromosome"/>
</dbReference>
<dbReference type="RefSeq" id="WP_243538387.1">
    <property type="nucleotide sequence ID" value="NZ_CP093442.1"/>
</dbReference>
<keyword evidence="1" id="KW-0732">Signal</keyword>
<name>A0ABY4CE23_9BACT</name>
<feature type="chain" id="PRO_5046210570" description="Outer membrane protein beta-barrel domain-containing protein" evidence="1">
    <location>
        <begin position="23"/>
        <end position="184"/>
    </location>
</feature>
<evidence type="ECO:0000313" key="2">
    <source>
        <dbReference type="EMBL" id="UOF01783.1"/>
    </source>
</evidence>
<evidence type="ECO:0000313" key="3">
    <source>
        <dbReference type="Proteomes" id="UP000830116"/>
    </source>
</evidence>
<accession>A0ABY4CE23</accession>
<evidence type="ECO:0008006" key="4">
    <source>
        <dbReference type="Google" id="ProtNLM"/>
    </source>
</evidence>
<protein>
    <recommendedName>
        <fullName evidence="4">Outer membrane protein beta-barrel domain-containing protein</fullName>
    </recommendedName>
</protein>
<evidence type="ECO:0000256" key="1">
    <source>
        <dbReference type="SAM" id="SignalP"/>
    </source>
</evidence>
<organism evidence="2 3">
    <name type="scientific">Bdellovibrio reynosensis</name>
    <dbReference type="NCBI Taxonomy" id="2835041"/>
    <lineage>
        <taxon>Bacteria</taxon>
        <taxon>Pseudomonadati</taxon>
        <taxon>Bdellovibrionota</taxon>
        <taxon>Bdellovibrionia</taxon>
        <taxon>Bdellovibrionales</taxon>
        <taxon>Pseudobdellovibrionaceae</taxon>
        <taxon>Bdellovibrio</taxon>
    </lineage>
</organism>
<proteinExistence type="predicted"/>